<name>A0A084W339_ANOSI</name>
<proteinExistence type="predicted"/>
<protein>
    <submittedName>
        <fullName evidence="1 2">Uncharacterized protein</fullName>
    </submittedName>
</protein>
<evidence type="ECO:0000313" key="1">
    <source>
        <dbReference type="EMBL" id="KFB44633.1"/>
    </source>
</evidence>
<evidence type="ECO:0000313" key="3">
    <source>
        <dbReference type="Proteomes" id="UP000030765"/>
    </source>
</evidence>
<dbReference type="VEuPathDB" id="VectorBase:ASIC012518"/>
<evidence type="ECO:0000313" key="2">
    <source>
        <dbReference type="EnsemblMetazoa" id="ASIC012518-PA"/>
    </source>
</evidence>
<gene>
    <name evidence="1" type="ORF">ZHAS_00012518</name>
</gene>
<dbReference type="EMBL" id="ATLV01019808">
    <property type="status" value="NOT_ANNOTATED_CDS"/>
    <property type="molecule type" value="Genomic_DNA"/>
</dbReference>
<dbReference type="EMBL" id="KE525279">
    <property type="protein sequence ID" value="KFB44633.1"/>
    <property type="molecule type" value="Genomic_DNA"/>
</dbReference>
<dbReference type="Proteomes" id="UP000030765">
    <property type="component" value="Unassembled WGS sequence"/>
</dbReference>
<keyword evidence="3" id="KW-1185">Reference proteome</keyword>
<dbReference type="AlphaFoldDB" id="A0A084W339"/>
<organism evidence="1">
    <name type="scientific">Anopheles sinensis</name>
    <name type="common">Mosquito</name>
    <dbReference type="NCBI Taxonomy" id="74873"/>
    <lineage>
        <taxon>Eukaryota</taxon>
        <taxon>Metazoa</taxon>
        <taxon>Ecdysozoa</taxon>
        <taxon>Arthropoda</taxon>
        <taxon>Hexapoda</taxon>
        <taxon>Insecta</taxon>
        <taxon>Pterygota</taxon>
        <taxon>Neoptera</taxon>
        <taxon>Endopterygota</taxon>
        <taxon>Diptera</taxon>
        <taxon>Nematocera</taxon>
        <taxon>Culicoidea</taxon>
        <taxon>Culicidae</taxon>
        <taxon>Anophelinae</taxon>
        <taxon>Anopheles</taxon>
    </lineage>
</organism>
<sequence>MVRMIRPSTVFGRNHFRALCWTTGVGGVVQTRVPCPKRPICRFGGHLLLRYETDPRRWRTGESRPRDVH</sequence>
<reference evidence="2" key="2">
    <citation type="submission" date="2020-05" db="UniProtKB">
        <authorList>
            <consortium name="EnsemblMetazoa"/>
        </authorList>
    </citation>
    <scope>IDENTIFICATION</scope>
</reference>
<accession>A0A084W339</accession>
<reference evidence="1 3" key="1">
    <citation type="journal article" date="2014" name="BMC Genomics">
        <title>Genome sequence of Anopheles sinensis provides insight into genetics basis of mosquito competence for malaria parasites.</title>
        <authorList>
            <person name="Zhou D."/>
            <person name="Zhang D."/>
            <person name="Ding G."/>
            <person name="Shi L."/>
            <person name="Hou Q."/>
            <person name="Ye Y."/>
            <person name="Xu Y."/>
            <person name="Zhou H."/>
            <person name="Xiong C."/>
            <person name="Li S."/>
            <person name="Yu J."/>
            <person name="Hong S."/>
            <person name="Yu X."/>
            <person name="Zou P."/>
            <person name="Chen C."/>
            <person name="Chang X."/>
            <person name="Wang W."/>
            <person name="Lv Y."/>
            <person name="Sun Y."/>
            <person name="Ma L."/>
            <person name="Shen B."/>
            <person name="Zhu C."/>
        </authorList>
    </citation>
    <scope>NUCLEOTIDE SEQUENCE [LARGE SCALE GENOMIC DNA]</scope>
</reference>
<dbReference type="EnsemblMetazoa" id="ASIC012518-RA">
    <property type="protein sequence ID" value="ASIC012518-PA"/>
    <property type="gene ID" value="ASIC012518"/>
</dbReference>